<keyword evidence="3" id="KW-0479">Metal-binding</keyword>
<feature type="region of interest" description="Disordered" evidence="9">
    <location>
        <begin position="296"/>
        <end position="321"/>
    </location>
</feature>
<keyword evidence="4" id="KW-0677">Repeat</keyword>
<keyword evidence="6" id="KW-0862">Zinc</keyword>
<dbReference type="InterPro" id="IPR001305">
    <property type="entry name" value="HSP_DnaJ_Cys-rich_dom"/>
</dbReference>
<dbReference type="PROSITE" id="PS00636">
    <property type="entry name" value="DNAJ_1"/>
    <property type="match status" value="1"/>
</dbReference>
<evidence type="ECO:0000256" key="1">
    <source>
        <dbReference type="ARBA" id="ARBA00022490"/>
    </source>
</evidence>
<dbReference type="FunFam" id="1.10.287.110:FF:000034">
    <property type="entry name" value="Chaperone protein DnaJ"/>
    <property type="match status" value="1"/>
</dbReference>
<evidence type="ECO:0000256" key="7">
    <source>
        <dbReference type="ARBA" id="ARBA00023016"/>
    </source>
</evidence>
<dbReference type="InterPro" id="IPR012724">
    <property type="entry name" value="DnaJ"/>
</dbReference>
<dbReference type="GO" id="GO:0042026">
    <property type="term" value="P:protein refolding"/>
    <property type="evidence" value="ECO:0007669"/>
    <property type="project" value="TreeGrafter"/>
</dbReference>
<accession>A0A161KFN1</accession>
<dbReference type="EMBL" id="FAXA01000249">
    <property type="protein sequence ID" value="CUV02367.1"/>
    <property type="molecule type" value="Genomic_DNA"/>
</dbReference>
<gene>
    <name evidence="12" type="ORF">MGWOODY_Clf1861</name>
</gene>
<keyword evidence="5" id="KW-0863">Zinc-finger</keyword>
<dbReference type="InterPro" id="IPR018253">
    <property type="entry name" value="DnaJ_domain_CS"/>
</dbReference>
<dbReference type="PRINTS" id="PR00625">
    <property type="entry name" value="JDOMAIN"/>
</dbReference>
<keyword evidence="8" id="KW-0143">Chaperone</keyword>
<dbReference type="PROSITE" id="PS51188">
    <property type="entry name" value="ZF_CR"/>
    <property type="match status" value="1"/>
</dbReference>
<dbReference type="Gene3D" id="1.10.287.110">
    <property type="entry name" value="DnaJ domain"/>
    <property type="match status" value="1"/>
</dbReference>
<dbReference type="GO" id="GO:0051082">
    <property type="term" value="F:unfolded protein binding"/>
    <property type="evidence" value="ECO:0007669"/>
    <property type="project" value="InterPro"/>
</dbReference>
<reference evidence="12" key="1">
    <citation type="submission" date="2015-10" db="EMBL/GenBank/DDBJ databases">
        <authorList>
            <person name="Gilbert D.G."/>
        </authorList>
    </citation>
    <scope>NUCLEOTIDE SEQUENCE</scope>
</reference>
<protein>
    <submittedName>
        <fullName evidence="12">Chaperone protein DnaJ</fullName>
    </submittedName>
</protein>
<dbReference type="GO" id="GO:0006260">
    <property type="term" value="P:DNA replication"/>
    <property type="evidence" value="ECO:0007669"/>
    <property type="project" value="UniProtKB-KW"/>
</dbReference>
<dbReference type="GO" id="GO:0031072">
    <property type="term" value="F:heat shock protein binding"/>
    <property type="evidence" value="ECO:0007669"/>
    <property type="project" value="InterPro"/>
</dbReference>
<evidence type="ECO:0000256" key="4">
    <source>
        <dbReference type="ARBA" id="ARBA00022737"/>
    </source>
</evidence>
<dbReference type="PROSITE" id="PS50076">
    <property type="entry name" value="DNAJ_2"/>
    <property type="match status" value="1"/>
</dbReference>
<dbReference type="InterPro" id="IPR002939">
    <property type="entry name" value="DnaJ_C"/>
</dbReference>
<dbReference type="GO" id="GO:0008270">
    <property type="term" value="F:zinc ion binding"/>
    <property type="evidence" value="ECO:0007669"/>
    <property type="project" value="UniProtKB-KW"/>
</dbReference>
<evidence type="ECO:0000256" key="3">
    <source>
        <dbReference type="ARBA" id="ARBA00022723"/>
    </source>
</evidence>
<evidence type="ECO:0000256" key="8">
    <source>
        <dbReference type="ARBA" id="ARBA00023186"/>
    </source>
</evidence>
<dbReference type="Gene3D" id="2.10.230.10">
    <property type="entry name" value="Heat shock protein DnaJ, cysteine-rich domain"/>
    <property type="match status" value="1"/>
</dbReference>
<dbReference type="NCBIfam" id="NF008035">
    <property type="entry name" value="PRK10767.1"/>
    <property type="match status" value="1"/>
</dbReference>
<evidence type="ECO:0000259" key="10">
    <source>
        <dbReference type="PROSITE" id="PS50076"/>
    </source>
</evidence>
<dbReference type="CDD" id="cd06257">
    <property type="entry name" value="DnaJ"/>
    <property type="match status" value="1"/>
</dbReference>
<dbReference type="PANTHER" id="PTHR43096:SF48">
    <property type="entry name" value="CHAPERONE PROTEIN DNAJ"/>
    <property type="match status" value="1"/>
</dbReference>
<dbReference type="FunFam" id="2.10.230.10:FF:000002">
    <property type="entry name" value="Molecular chaperone DnaJ"/>
    <property type="match status" value="1"/>
</dbReference>
<organism evidence="12">
    <name type="scientific">hydrothermal vent metagenome</name>
    <dbReference type="NCBI Taxonomy" id="652676"/>
    <lineage>
        <taxon>unclassified sequences</taxon>
        <taxon>metagenomes</taxon>
        <taxon>ecological metagenomes</taxon>
    </lineage>
</organism>
<proteinExistence type="inferred from homology"/>
<dbReference type="SMART" id="SM00271">
    <property type="entry name" value="DnaJ"/>
    <property type="match status" value="1"/>
</dbReference>
<dbReference type="InterPro" id="IPR036410">
    <property type="entry name" value="HSP_DnaJ_Cys-rich_dom_sf"/>
</dbReference>
<evidence type="ECO:0000313" key="12">
    <source>
        <dbReference type="EMBL" id="CUV02367.1"/>
    </source>
</evidence>
<dbReference type="AlphaFoldDB" id="A0A161KFN1"/>
<dbReference type="SUPFAM" id="SSF49493">
    <property type="entry name" value="HSP40/DnaJ peptide-binding domain"/>
    <property type="match status" value="2"/>
</dbReference>
<feature type="compositionally biased region" description="Basic residues" evidence="9">
    <location>
        <begin position="310"/>
        <end position="320"/>
    </location>
</feature>
<evidence type="ECO:0000256" key="9">
    <source>
        <dbReference type="SAM" id="MobiDB-lite"/>
    </source>
</evidence>
<dbReference type="Pfam" id="PF01556">
    <property type="entry name" value="DnaJ_C"/>
    <property type="match status" value="1"/>
</dbReference>
<keyword evidence="1" id="KW-0963">Cytoplasm</keyword>
<dbReference type="SUPFAM" id="SSF57938">
    <property type="entry name" value="DnaJ/Hsp40 cysteine-rich domain"/>
    <property type="match status" value="1"/>
</dbReference>
<dbReference type="Pfam" id="PF00684">
    <property type="entry name" value="DnaJ_CXXCXGXG"/>
    <property type="match status" value="1"/>
</dbReference>
<evidence type="ECO:0000256" key="2">
    <source>
        <dbReference type="ARBA" id="ARBA00022705"/>
    </source>
</evidence>
<evidence type="ECO:0000259" key="11">
    <source>
        <dbReference type="PROSITE" id="PS51188"/>
    </source>
</evidence>
<dbReference type="GO" id="GO:0005524">
    <property type="term" value="F:ATP binding"/>
    <property type="evidence" value="ECO:0007669"/>
    <property type="project" value="InterPro"/>
</dbReference>
<dbReference type="GO" id="GO:0009408">
    <property type="term" value="P:response to heat"/>
    <property type="evidence" value="ECO:0007669"/>
    <property type="project" value="InterPro"/>
</dbReference>
<keyword evidence="7" id="KW-0346">Stress response</keyword>
<feature type="domain" description="J" evidence="10">
    <location>
        <begin position="5"/>
        <end position="69"/>
    </location>
</feature>
<evidence type="ECO:0000256" key="6">
    <source>
        <dbReference type="ARBA" id="ARBA00022833"/>
    </source>
</evidence>
<dbReference type="GO" id="GO:0005737">
    <property type="term" value="C:cytoplasm"/>
    <property type="evidence" value="ECO:0007669"/>
    <property type="project" value="TreeGrafter"/>
</dbReference>
<dbReference type="PANTHER" id="PTHR43096">
    <property type="entry name" value="DNAJ HOMOLOG 1, MITOCHONDRIAL-RELATED"/>
    <property type="match status" value="1"/>
</dbReference>
<feature type="region of interest" description="Disordered" evidence="9">
    <location>
        <begin position="350"/>
        <end position="383"/>
    </location>
</feature>
<dbReference type="NCBIfam" id="TIGR02349">
    <property type="entry name" value="DnaJ_bact"/>
    <property type="match status" value="1"/>
</dbReference>
<dbReference type="InterPro" id="IPR008971">
    <property type="entry name" value="HSP40/DnaJ_pept-bd"/>
</dbReference>
<dbReference type="CDD" id="cd10719">
    <property type="entry name" value="DnaJ_zf"/>
    <property type="match status" value="1"/>
</dbReference>
<dbReference type="InterPro" id="IPR001623">
    <property type="entry name" value="DnaJ_domain"/>
</dbReference>
<dbReference type="HAMAP" id="MF_01152">
    <property type="entry name" value="DnaJ"/>
    <property type="match status" value="1"/>
</dbReference>
<sequence length="383" mass="41452">MANRDYYDILGVGKGVGEEDIRRAFRKKAMEFHPDRNKSPDAEEKFKEINEAYQVLSDSGKRSRYDQFGKAGVGAGSGAGQPFDGFDVFGGFGDIFDSFFGNGSGRRQQAQRGSDLQHRVVLSFEESVFGAEREVELTRLEDCGTCSGAGNEPGTPLDTCSTCKGNGQVRRAQRSVFGQFTQVTTCSSCQGRGTIIKTACSNCRGGGKERKSRKIEVAIPAGVESGMQVRLTGEGDAGSEGGGTGNLYVYIDVQEHQYFDRDGSDLTYVLPVNIAEAALGAQKIIPTLDGKEEELKLPRGTQPGTEFRIKGKGVPHLHGSRRGDLRVTVDVRVPGSLDDRQQELLQELAQSFSDSNGNSRNGGSSNGDEEDNGIFEKIFNKKG</sequence>
<dbReference type="Gene3D" id="2.60.260.20">
    <property type="entry name" value="Urease metallochaperone UreE, N-terminal domain"/>
    <property type="match status" value="2"/>
</dbReference>
<keyword evidence="2" id="KW-0235">DNA replication</keyword>
<dbReference type="SUPFAM" id="SSF46565">
    <property type="entry name" value="Chaperone J-domain"/>
    <property type="match status" value="1"/>
</dbReference>
<dbReference type="FunFam" id="2.60.260.20:FF:000005">
    <property type="entry name" value="Chaperone protein dnaJ 1, mitochondrial"/>
    <property type="match status" value="1"/>
</dbReference>
<dbReference type="InterPro" id="IPR036869">
    <property type="entry name" value="J_dom_sf"/>
</dbReference>
<feature type="domain" description="CR-type" evidence="11">
    <location>
        <begin position="130"/>
        <end position="212"/>
    </location>
</feature>
<dbReference type="Pfam" id="PF00226">
    <property type="entry name" value="DnaJ"/>
    <property type="match status" value="1"/>
</dbReference>
<evidence type="ECO:0000256" key="5">
    <source>
        <dbReference type="ARBA" id="ARBA00022771"/>
    </source>
</evidence>
<name>A0A161KFN1_9ZZZZ</name>
<dbReference type="CDD" id="cd10747">
    <property type="entry name" value="DnaJ_C"/>
    <property type="match status" value="1"/>
</dbReference>